<organism evidence="2 3">
    <name type="scientific">Veronia pacifica</name>
    <dbReference type="NCBI Taxonomy" id="1080227"/>
    <lineage>
        <taxon>Bacteria</taxon>
        <taxon>Pseudomonadati</taxon>
        <taxon>Pseudomonadota</taxon>
        <taxon>Gammaproteobacteria</taxon>
        <taxon>Vibrionales</taxon>
        <taxon>Vibrionaceae</taxon>
        <taxon>Veronia</taxon>
    </lineage>
</organism>
<evidence type="ECO:0000313" key="3">
    <source>
        <dbReference type="Proteomes" id="UP000094936"/>
    </source>
</evidence>
<comment type="caution">
    <text evidence="2">The sequence shown here is derived from an EMBL/GenBank/DDBJ whole genome shotgun (WGS) entry which is preliminary data.</text>
</comment>
<reference evidence="2 3" key="1">
    <citation type="submission" date="2016-05" db="EMBL/GenBank/DDBJ databases">
        <title>Genomic Taxonomy of the Vibrionaceae.</title>
        <authorList>
            <person name="Gomez-Gil B."/>
            <person name="Enciso-Ibarra J."/>
        </authorList>
    </citation>
    <scope>NUCLEOTIDE SEQUENCE [LARGE SCALE GENOMIC DNA]</scope>
    <source>
        <strain evidence="2 3">CAIM 1920</strain>
    </source>
</reference>
<protein>
    <submittedName>
        <fullName evidence="2">Uncharacterized protein</fullName>
    </submittedName>
</protein>
<accession>A0A1C3EMV5</accession>
<dbReference type="AlphaFoldDB" id="A0A1C3EMV5"/>
<feature type="region of interest" description="Disordered" evidence="1">
    <location>
        <begin position="27"/>
        <end position="49"/>
    </location>
</feature>
<gene>
    <name evidence="2" type="ORF">A8L45_06100</name>
</gene>
<sequence length="194" mass="20626">MILKAIDGIGKLFFGGITDLTEDKKADTDADKKYGGNSDKALGDNRNEGRAHKIKAKTEKKDGGSFLGGIFNAIGGVIKGVAQFGVGAVANIFGFGELYSKAQDLWRKPTAENLGEFVLEGGEKALPLVAKIFSGGDEKKKQDIMNLGNKLLDVGNFLVDDLLEDDKESKLVQGIVNGVKGIPFLGGIADFFLS</sequence>
<dbReference type="Proteomes" id="UP000094936">
    <property type="component" value="Unassembled WGS sequence"/>
</dbReference>
<evidence type="ECO:0000256" key="1">
    <source>
        <dbReference type="SAM" id="MobiDB-lite"/>
    </source>
</evidence>
<name>A0A1C3EMV5_9GAMM</name>
<keyword evidence="3" id="KW-1185">Reference proteome</keyword>
<evidence type="ECO:0000313" key="2">
    <source>
        <dbReference type="EMBL" id="ODA34539.1"/>
    </source>
</evidence>
<dbReference type="EMBL" id="LYBM01000007">
    <property type="protein sequence ID" value="ODA34539.1"/>
    <property type="molecule type" value="Genomic_DNA"/>
</dbReference>
<dbReference type="RefSeq" id="WP_068900268.1">
    <property type="nucleotide sequence ID" value="NZ_JBHUIF010000015.1"/>
</dbReference>
<proteinExistence type="predicted"/>